<keyword evidence="2" id="KW-0963">Cytoplasm</keyword>
<evidence type="ECO:0000259" key="4">
    <source>
        <dbReference type="PROSITE" id="PS50173"/>
    </source>
</evidence>
<dbReference type="InterPro" id="IPR043128">
    <property type="entry name" value="Rev_trsase/Diguanyl_cyclase"/>
</dbReference>
<feature type="site" description="Substrate discrimination" evidence="2">
    <location>
        <position position="14"/>
    </location>
</feature>
<accession>A0ABZ0QRG8</accession>
<gene>
    <name evidence="2 5" type="primary">dinB</name>
    <name evidence="5" type="ORF">Q5761_11600</name>
</gene>
<feature type="region of interest" description="Disordered" evidence="3">
    <location>
        <begin position="380"/>
        <end position="426"/>
    </location>
</feature>
<feature type="compositionally biased region" description="Gly residues" evidence="3">
    <location>
        <begin position="380"/>
        <end position="392"/>
    </location>
</feature>
<proteinExistence type="inferred from homology"/>
<organism evidence="5 6">
    <name type="scientific">Thermaerobacter composti</name>
    <dbReference type="NCBI Taxonomy" id="554949"/>
    <lineage>
        <taxon>Bacteria</taxon>
        <taxon>Bacillati</taxon>
        <taxon>Bacillota</taxon>
        <taxon>Clostridia</taxon>
        <taxon>Eubacteriales</taxon>
        <taxon>Clostridiales Family XVII. Incertae Sedis</taxon>
        <taxon>Thermaerobacter</taxon>
    </lineage>
</organism>
<reference evidence="5 6" key="1">
    <citation type="submission" date="2023-08" db="EMBL/GenBank/DDBJ databases">
        <title>Genome sequence of Thermaerobacter compostii strain Ins1, a spore-forming filamentous bacterium isolated from a deep geothermal reservoir.</title>
        <authorList>
            <person name="Bregnard D."/>
            <person name="Gonzalez D."/>
            <person name="Junier P."/>
        </authorList>
    </citation>
    <scope>NUCLEOTIDE SEQUENCE [LARGE SCALE GENOMIC DNA]</scope>
    <source>
        <strain evidence="5 6">Ins1</strain>
    </source>
</reference>
<dbReference type="PANTHER" id="PTHR11076">
    <property type="entry name" value="DNA REPAIR POLYMERASE UMUC / TRANSFERASE FAMILY MEMBER"/>
    <property type="match status" value="1"/>
</dbReference>
<name>A0ABZ0QRG8_9FIRM</name>
<keyword evidence="2" id="KW-0515">Mutator protein</keyword>
<dbReference type="Proteomes" id="UP001304683">
    <property type="component" value="Chromosome"/>
</dbReference>
<comment type="cofactor">
    <cofactor evidence="2">
        <name>Mg(2+)</name>
        <dbReference type="ChEBI" id="CHEBI:18420"/>
    </cofactor>
    <text evidence="2">Binds 2 magnesium ions per subunit.</text>
</comment>
<evidence type="ECO:0000256" key="1">
    <source>
        <dbReference type="ARBA" id="ARBA00010945"/>
    </source>
</evidence>
<dbReference type="CDD" id="cd03586">
    <property type="entry name" value="PolY_Pol_IV_kappa"/>
    <property type="match status" value="1"/>
</dbReference>
<dbReference type="RefSeq" id="WP_318750667.1">
    <property type="nucleotide sequence ID" value="NZ_CP132508.1"/>
</dbReference>
<comment type="subcellular location">
    <subcellularLocation>
        <location evidence="2">Cytoplasm</location>
    </subcellularLocation>
</comment>
<evidence type="ECO:0000256" key="3">
    <source>
        <dbReference type="SAM" id="MobiDB-lite"/>
    </source>
</evidence>
<dbReference type="Pfam" id="PF00817">
    <property type="entry name" value="IMS"/>
    <property type="match status" value="1"/>
</dbReference>
<keyword evidence="2" id="KW-0234">DNA repair</keyword>
<comment type="function">
    <text evidence="2">Poorly processive, error-prone DNA polymerase involved in untargeted mutagenesis. Copies undamaged DNA at stalled replication forks, which arise in vivo from mismatched or misaligned primer ends. These misaligned primers can be extended by PolIV. Exhibits no 3'-5' exonuclease (proofreading) activity. May be involved in translesional synthesis, in conjunction with the beta clamp from PolIII.</text>
</comment>
<dbReference type="PANTHER" id="PTHR11076:SF33">
    <property type="entry name" value="DNA POLYMERASE KAPPA"/>
    <property type="match status" value="1"/>
</dbReference>
<keyword evidence="2 5" id="KW-0548">Nucleotidyltransferase</keyword>
<evidence type="ECO:0000313" key="6">
    <source>
        <dbReference type="Proteomes" id="UP001304683"/>
    </source>
</evidence>
<comment type="similarity">
    <text evidence="1 2">Belongs to the DNA polymerase type-Y family.</text>
</comment>
<dbReference type="InterPro" id="IPR050116">
    <property type="entry name" value="DNA_polymerase-Y"/>
</dbReference>
<dbReference type="SUPFAM" id="SSF100879">
    <property type="entry name" value="Lesion bypass DNA polymerase (Y-family), little finger domain"/>
    <property type="match status" value="1"/>
</dbReference>
<feature type="active site" evidence="2">
    <location>
        <position position="105"/>
    </location>
</feature>
<feature type="compositionally biased region" description="Gly residues" evidence="3">
    <location>
        <begin position="415"/>
        <end position="426"/>
    </location>
</feature>
<dbReference type="EC" id="2.7.7.7" evidence="2"/>
<dbReference type="InterPro" id="IPR001126">
    <property type="entry name" value="UmuC"/>
</dbReference>
<feature type="binding site" evidence="2">
    <location>
        <position position="104"/>
    </location>
    <ligand>
        <name>Mg(2+)</name>
        <dbReference type="ChEBI" id="CHEBI:18420"/>
    </ligand>
</feature>
<evidence type="ECO:0000256" key="2">
    <source>
        <dbReference type="HAMAP-Rule" id="MF_01113"/>
    </source>
</evidence>
<dbReference type="GO" id="GO:0003887">
    <property type="term" value="F:DNA-directed DNA polymerase activity"/>
    <property type="evidence" value="ECO:0007669"/>
    <property type="project" value="UniProtKB-EC"/>
</dbReference>
<protein>
    <recommendedName>
        <fullName evidence="2">DNA polymerase IV</fullName>
        <shortName evidence="2">Pol IV</shortName>
        <ecNumber evidence="2">2.7.7.7</ecNumber>
    </recommendedName>
</protein>
<dbReference type="SUPFAM" id="SSF56672">
    <property type="entry name" value="DNA/RNA polymerases"/>
    <property type="match status" value="1"/>
</dbReference>
<evidence type="ECO:0000313" key="5">
    <source>
        <dbReference type="EMBL" id="WPD18978.1"/>
    </source>
</evidence>
<dbReference type="EMBL" id="CP132508">
    <property type="protein sequence ID" value="WPD18978.1"/>
    <property type="molecule type" value="Genomic_DNA"/>
</dbReference>
<dbReference type="Pfam" id="PF11799">
    <property type="entry name" value="IMS_C"/>
    <property type="match status" value="1"/>
</dbReference>
<dbReference type="Gene3D" id="3.30.1490.100">
    <property type="entry name" value="DNA polymerase, Y-family, little finger domain"/>
    <property type="match status" value="1"/>
</dbReference>
<comment type="catalytic activity">
    <reaction evidence="2">
        <text>DNA(n) + a 2'-deoxyribonucleoside 5'-triphosphate = DNA(n+1) + diphosphate</text>
        <dbReference type="Rhea" id="RHEA:22508"/>
        <dbReference type="Rhea" id="RHEA-COMP:17339"/>
        <dbReference type="Rhea" id="RHEA-COMP:17340"/>
        <dbReference type="ChEBI" id="CHEBI:33019"/>
        <dbReference type="ChEBI" id="CHEBI:61560"/>
        <dbReference type="ChEBI" id="CHEBI:173112"/>
        <dbReference type="EC" id="2.7.7.7"/>
    </reaction>
</comment>
<keyword evidence="6" id="KW-1185">Reference proteome</keyword>
<dbReference type="NCBIfam" id="NF002677">
    <property type="entry name" value="PRK02406.1"/>
    <property type="match status" value="1"/>
</dbReference>
<dbReference type="InterPro" id="IPR036775">
    <property type="entry name" value="DNA_pol_Y-fam_lit_finger_sf"/>
</dbReference>
<keyword evidence="2" id="KW-0239">DNA-directed DNA polymerase</keyword>
<dbReference type="InterPro" id="IPR022880">
    <property type="entry name" value="DNApol_IV"/>
</dbReference>
<dbReference type="InterPro" id="IPR043502">
    <property type="entry name" value="DNA/RNA_pol_sf"/>
</dbReference>
<dbReference type="HAMAP" id="MF_01113">
    <property type="entry name" value="DNApol_IV"/>
    <property type="match status" value="1"/>
</dbReference>
<keyword evidence="2 5" id="KW-0808">Transferase</keyword>
<dbReference type="PROSITE" id="PS50173">
    <property type="entry name" value="UMUC"/>
    <property type="match status" value="1"/>
</dbReference>
<keyword evidence="2" id="KW-0235">DNA replication</keyword>
<comment type="subunit">
    <text evidence="2">Monomer.</text>
</comment>
<dbReference type="Gene3D" id="3.40.1170.60">
    <property type="match status" value="1"/>
</dbReference>
<feature type="binding site" evidence="2">
    <location>
        <position position="9"/>
    </location>
    <ligand>
        <name>Mg(2+)</name>
        <dbReference type="ChEBI" id="CHEBI:18420"/>
    </ligand>
</feature>
<dbReference type="Gene3D" id="3.30.70.270">
    <property type="match status" value="1"/>
</dbReference>
<feature type="compositionally biased region" description="Low complexity" evidence="3">
    <location>
        <begin position="393"/>
        <end position="402"/>
    </location>
</feature>
<dbReference type="InterPro" id="IPR017961">
    <property type="entry name" value="DNA_pol_Y-fam_little_finger"/>
</dbReference>
<keyword evidence="2" id="KW-0479">Metal-binding</keyword>
<dbReference type="Gene3D" id="1.10.150.20">
    <property type="entry name" value="5' to 3' exonuclease, C-terminal subdomain"/>
    <property type="match status" value="1"/>
</dbReference>
<feature type="domain" description="UmuC" evidence="4">
    <location>
        <begin position="5"/>
        <end position="180"/>
    </location>
</feature>
<keyword evidence="2" id="KW-0227">DNA damage</keyword>
<sequence>MQRWVLHCDLDAFFAAVEQRDRPELRGRPVIVGGDPGSRGVVATCSYEARAFGVRSAMPLAQARRLCPHAVFLPVRRERYAEVSRQVMAILARESPVVEPVSIDEAYLEVAGDGVAAARRLREAVRREVGLAMTVGVGPNRLVAKMACQMAKPDGLLAVPPEGVQAWLAPQPVEALPGLGPATAQRLRRAGIATLGQLAAADPLVLQRLLKGRAAELQARARGWDPRPVGVPAPTRSLSEERTFGRDRQPAAVLPVLAELCEELGTRLRQHGYRATQVTLKVRYADFTTITRSRALPRPICADGELFAVARELLARHVPADRWLRLVGVAAAGLVHRDDPQQLSLWPGDTRSLRLAEAVDRVRRRFGRRALGLAARWLPGGEGEAAPRGGGPDRTAGRATPTADRRRAGPAAAGAGAGGGRPWTRS</sequence>
<keyword evidence="2" id="KW-0238">DNA-binding</keyword>
<keyword evidence="2" id="KW-0460">Magnesium</keyword>